<keyword evidence="2" id="KW-1185">Reference proteome</keyword>
<dbReference type="EMBL" id="CP042469">
    <property type="protein sequence ID" value="QOX62912.1"/>
    <property type="molecule type" value="Genomic_DNA"/>
</dbReference>
<accession>A0ACD1A906</accession>
<organism evidence="1 2">
    <name type="scientific">Anoxybacterium hadale</name>
    <dbReference type="NCBI Taxonomy" id="3408580"/>
    <lineage>
        <taxon>Bacteria</taxon>
        <taxon>Bacillati</taxon>
        <taxon>Bacillota</taxon>
        <taxon>Clostridia</taxon>
        <taxon>Peptostreptococcales</taxon>
        <taxon>Anaerovoracaceae</taxon>
        <taxon>Anoxybacterium</taxon>
    </lineage>
</organism>
<name>A0ACD1A906_9FIRM</name>
<proteinExistence type="predicted"/>
<evidence type="ECO:0000313" key="1">
    <source>
        <dbReference type="EMBL" id="QOX62912.1"/>
    </source>
</evidence>
<sequence>MRRRYRYPGRSAGTGFTVFIIVIILAVAVGYAGTKYIVYPYLLGNGAATEPKDQGGAGSDQTGGVDPNTSLPSVIIDQQNVQNQQPNAQTPQQSQGSSENSGASQTINSAKGPFSVQFGSFSTKVGADEMSTALTGKGIYSYVYESNGSYKVLGLPYESEAKAKEAAAVVSAVVSDVFVVNLSNLIQ</sequence>
<dbReference type="Proteomes" id="UP000594014">
    <property type="component" value="Chromosome"/>
</dbReference>
<reference evidence="1" key="1">
    <citation type="submission" date="2019-08" db="EMBL/GenBank/DDBJ databases">
        <title>Genome sequence of Clostridiales bacterium MT110.</title>
        <authorList>
            <person name="Cao J."/>
        </authorList>
    </citation>
    <scope>NUCLEOTIDE SEQUENCE</scope>
    <source>
        <strain evidence="1">MT110</strain>
    </source>
</reference>
<evidence type="ECO:0000313" key="2">
    <source>
        <dbReference type="Proteomes" id="UP000594014"/>
    </source>
</evidence>
<protein>
    <submittedName>
        <fullName evidence="1">Uncharacterized protein</fullName>
    </submittedName>
</protein>
<gene>
    <name evidence="1" type="ORF">FRZ06_05940</name>
</gene>